<name>A0ABN9UTX1_9DINO</name>
<comment type="caution">
    <text evidence="2">The sequence shown here is derived from an EMBL/GenBank/DDBJ whole genome shotgun (WGS) entry which is preliminary data.</text>
</comment>
<sequence>MAVPGGGAFQADFGRRGVELEERGAAGAGAPFVELGGLSDEAEEVQEPDARAGGGGAGQRRARGSGPWRRPLPAAERLRQAFGRRARAAQAQVLSLLHLLTCSLTTYFFEHLSPRNVIFLAMSAGVWLTAWLTLEPTPRAGPWASCTCSPRARGRAYWSPCGPPRSRWPRSARSTSRVRPPGRPCGSCSDSLPWPRSPAGGPAPSCS</sequence>
<gene>
    <name evidence="2" type="ORF">PCOR1329_LOCUS51052</name>
</gene>
<feature type="region of interest" description="Disordered" evidence="1">
    <location>
        <begin position="43"/>
        <end position="70"/>
    </location>
</feature>
<evidence type="ECO:0000313" key="2">
    <source>
        <dbReference type="EMBL" id="CAK0862709.1"/>
    </source>
</evidence>
<reference evidence="2" key="1">
    <citation type="submission" date="2023-10" db="EMBL/GenBank/DDBJ databases">
        <authorList>
            <person name="Chen Y."/>
            <person name="Shah S."/>
            <person name="Dougan E. K."/>
            <person name="Thang M."/>
            <person name="Chan C."/>
        </authorList>
    </citation>
    <scope>NUCLEOTIDE SEQUENCE [LARGE SCALE GENOMIC DNA]</scope>
</reference>
<dbReference type="EMBL" id="CAUYUJ010016187">
    <property type="protein sequence ID" value="CAK0862709.1"/>
    <property type="molecule type" value="Genomic_DNA"/>
</dbReference>
<evidence type="ECO:0000256" key="1">
    <source>
        <dbReference type="SAM" id="MobiDB-lite"/>
    </source>
</evidence>
<feature type="region of interest" description="Disordered" evidence="1">
    <location>
        <begin position="162"/>
        <end position="207"/>
    </location>
</feature>
<keyword evidence="3" id="KW-1185">Reference proteome</keyword>
<dbReference type="Proteomes" id="UP001189429">
    <property type="component" value="Unassembled WGS sequence"/>
</dbReference>
<organism evidence="2 3">
    <name type="scientific">Prorocentrum cordatum</name>
    <dbReference type="NCBI Taxonomy" id="2364126"/>
    <lineage>
        <taxon>Eukaryota</taxon>
        <taxon>Sar</taxon>
        <taxon>Alveolata</taxon>
        <taxon>Dinophyceae</taxon>
        <taxon>Prorocentrales</taxon>
        <taxon>Prorocentraceae</taxon>
        <taxon>Prorocentrum</taxon>
    </lineage>
</organism>
<evidence type="ECO:0000313" key="3">
    <source>
        <dbReference type="Proteomes" id="UP001189429"/>
    </source>
</evidence>
<proteinExistence type="predicted"/>
<protein>
    <submittedName>
        <fullName evidence="2">Uncharacterized protein</fullName>
    </submittedName>
</protein>
<accession>A0ABN9UTX1</accession>